<dbReference type="EMBL" id="JAANBB010000036">
    <property type="protein sequence ID" value="KAF7554135.1"/>
    <property type="molecule type" value="Genomic_DNA"/>
</dbReference>
<dbReference type="Proteomes" id="UP000722485">
    <property type="component" value="Unassembled WGS sequence"/>
</dbReference>
<dbReference type="PANTHER" id="PTHR42085:SF2">
    <property type="entry name" value="F-BOX DOMAIN-CONTAINING PROTEIN"/>
    <property type="match status" value="1"/>
</dbReference>
<organism evidence="1 2">
    <name type="scientific">Cylindrodendrum hubeiense</name>
    <dbReference type="NCBI Taxonomy" id="595255"/>
    <lineage>
        <taxon>Eukaryota</taxon>
        <taxon>Fungi</taxon>
        <taxon>Dikarya</taxon>
        <taxon>Ascomycota</taxon>
        <taxon>Pezizomycotina</taxon>
        <taxon>Sordariomycetes</taxon>
        <taxon>Hypocreomycetidae</taxon>
        <taxon>Hypocreales</taxon>
        <taxon>Nectriaceae</taxon>
        <taxon>Cylindrodendrum</taxon>
    </lineage>
</organism>
<evidence type="ECO:0000313" key="2">
    <source>
        <dbReference type="Proteomes" id="UP000722485"/>
    </source>
</evidence>
<reference evidence="1" key="1">
    <citation type="submission" date="2020-03" db="EMBL/GenBank/DDBJ databases">
        <title>Draft Genome Sequence of Cylindrodendrum hubeiense.</title>
        <authorList>
            <person name="Buettner E."/>
            <person name="Kellner H."/>
        </authorList>
    </citation>
    <scope>NUCLEOTIDE SEQUENCE</scope>
    <source>
        <strain evidence="1">IHI 201604</strain>
    </source>
</reference>
<dbReference type="InterPro" id="IPR038883">
    <property type="entry name" value="AN11006-like"/>
</dbReference>
<comment type="caution">
    <text evidence="1">The sequence shown here is derived from an EMBL/GenBank/DDBJ whole genome shotgun (WGS) entry which is preliminary data.</text>
</comment>
<keyword evidence="2" id="KW-1185">Reference proteome</keyword>
<dbReference type="OrthoDB" id="5096313at2759"/>
<gene>
    <name evidence="1" type="ORF">G7Z17_g3132</name>
</gene>
<evidence type="ECO:0000313" key="1">
    <source>
        <dbReference type="EMBL" id="KAF7554135.1"/>
    </source>
</evidence>
<proteinExistence type="predicted"/>
<protein>
    <submittedName>
        <fullName evidence="1">Uncharacterized protein</fullName>
    </submittedName>
</protein>
<dbReference type="PANTHER" id="PTHR42085">
    <property type="entry name" value="F-BOX DOMAIN-CONTAINING PROTEIN"/>
    <property type="match status" value="1"/>
</dbReference>
<sequence length="372" mass="42630">MVLELSPRLSQKEMEEVLGYTVDPMAFANLPTLYFYSDLLPVFVNKRRQTTREYEAWKEAGRVQNQGGHTIECGNDKIVITQRRALGFYKFCVELKLGLDFSLPLLFTEAETLRTIAAAKLRTSTARSSTSLLLDLPFELRKFIYDHALPPRKAQITGFAPAGPCNVPFSVGDLTGFYLPWTRHRTVLALNRQIRQEALPLAFERTAFRLIDIDDVVKFLITIGSIGRDNIRSLEFPWERMGDMVFGCEEFPNGLQGLLKLPDLHAVRCVQLLKQCKNLAFLRIHFNKDILKHMSKKDFRNDPGIKTLRTLSGLQKFEAVGDNDESLEHDRHVRWLRWGISPQVGRDGLKQDVEDISGNKHHLFLESSQQQD</sequence>
<accession>A0A9P5HF95</accession>
<dbReference type="AlphaFoldDB" id="A0A9P5HF95"/>
<name>A0A9P5HF95_9HYPO</name>